<evidence type="ECO:0000313" key="3">
    <source>
        <dbReference type="EMBL" id="MBD2772941.1"/>
    </source>
</evidence>
<dbReference type="Proteomes" id="UP000629098">
    <property type="component" value="Unassembled WGS sequence"/>
</dbReference>
<organism evidence="3 4">
    <name type="scientific">Iningainema tapete BLCC-T55</name>
    <dbReference type="NCBI Taxonomy" id="2748662"/>
    <lineage>
        <taxon>Bacteria</taxon>
        <taxon>Bacillati</taxon>
        <taxon>Cyanobacteriota</taxon>
        <taxon>Cyanophyceae</taxon>
        <taxon>Nostocales</taxon>
        <taxon>Scytonemataceae</taxon>
        <taxon>Iningainema tapete</taxon>
    </lineage>
</organism>
<dbReference type="InterPro" id="IPR042185">
    <property type="entry name" value="Serpin_sf_2"/>
</dbReference>
<dbReference type="FunFam" id="3.30.497.10:FF:000001">
    <property type="entry name" value="Serine protease inhibitor"/>
    <property type="match status" value="1"/>
</dbReference>
<sequence>MHRRYGVRWSRRYFLAAASFVFMSVLVRQGSSTLAHAQSPLHSIENQVLPPVNTDTIVASNNKFGFNLFLEILKKNSDNNIFISPSSVALALAMTYNGASGSTQAAMAQTLELQGISLEQINTSNKALTELLENPEESVQLNIANSLWVKQNFTLNPEFIQRTQDFYKAKVSNLDFNDPTAPSTINNWVSENTNGKINKIIEQISPDERLFLINAIYFKGSWAEKFDKQLSADYPFYLSSGAEIQHPMMSQSGEYRYYENEQFQAVSLPYGDGRLSFYIFLPQQNSNLKDFYQNLNAQNWEKWMTQFSKNKGFIRLPRFKMEYSVTLNDALKALGMQVAFSDNANFSAIAEDLAISEVKHKTFVEVNEEGTEAAAVTSIGIRATSVIIEKQPFRMIVDRPFFCAIRDNRTKTVLFMGSIENPQSR</sequence>
<dbReference type="PROSITE" id="PS00284">
    <property type="entry name" value="SERPIN"/>
    <property type="match status" value="1"/>
</dbReference>
<dbReference type="InterPro" id="IPR042178">
    <property type="entry name" value="Serpin_sf_1"/>
</dbReference>
<dbReference type="InterPro" id="IPR036186">
    <property type="entry name" value="Serpin_sf"/>
</dbReference>
<reference evidence="3" key="1">
    <citation type="submission" date="2020-09" db="EMBL/GenBank/DDBJ databases">
        <title>Iningainema tapete sp. nov. (Scytonemataceae, Cyanobacteria) from greenhouses in central Florida (USA) produces two types of nodularin with biosynthetic potential for microcystin-LR and anabaenopeptins.</title>
        <authorList>
            <person name="Berthold D.E."/>
            <person name="Lefler F.W."/>
            <person name="Huang I.-S."/>
            <person name="Abdulla H."/>
            <person name="Zimba P.V."/>
            <person name="Laughinghouse H.D. IV."/>
        </authorList>
    </citation>
    <scope>NUCLEOTIDE SEQUENCE</scope>
    <source>
        <strain evidence="3">BLCCT55</strain>
    </source>
</reference>
<dbReference type="RefSeq" id="WP_190828126.1">
    <property type="nucleotide sequence ID" value="NZ_CAWPPI010000048.1"/>
</dbReference>
<name>A0A8J6XL89_9CYAN</name>
<dbReference type="InterPro" id="IPR000215">
    <property type="entry name" value="Serpin_fam"/>
</dbReference>
<evidence type="ECO:0000313" key="4">
    <source>
        <dbReference type="Proteomes" id="UP000629098"/>
    </source>
</evidence>
<dbReference type="PANTHER" id="PTHR11461:SF211">
    <property type="entry name" value="GH10112P-RELATED"/>
    <property type="match status" value="1"/>
</dbReference>
<proteinExistence type="inferred from homology"/>
<dbReference type="InterPro" id="IPR023796">
    <property type="entry name" value="Serpin_dom"/>
</dbReference>
<evidence type="ECO:0000256" key="1">
    <source>
        <dbReference type="RuleBase" id="RU000411"/>
    </source>
</evidence>
<dbReference type="Gene3D" id="3.30.497.10">
    <property type="entry name" value="Antithrombin, subunit I, domain 2"/>
    <property type="match status" value="1"/>
</dbReference>
<dbReference type="GO" id="GO:0005615">
    <property type="term" value="C:extracellular space"/>
    <property type="evidence" value="ECO:0007669"/>
    <property type="project" value="InterPro"/>
</dbReference>
<dbReference type="InterPro" id="IPR023795">
    <property type="entry name" value="Serpin_CS"/>
</dbReference>
<comment type="similarity">
    <text evidence="1">Belongs to the serpin family.</text>
</comment>
<dbReference type="SMART" id="SM00093">
    <property type="entry name" value="SERPIN"/>
    <property type="match status" value="1"/>
</dbReference>
<keyword evidence="4" id="KW-1185">Reference proteome</keyword>
<dbReference type="AlphaFoldDB" id="A0A8J6XL89"/>
<dbReference type="GO" id="GO:0004867">
    <property type="term" value="F:serine-type endopeptidase inhibitor activity"/>
    <property type="evidence" value="ECO:0007669"/>
    <property type="project" value="InterPro"/>
</dbReference>
<dbReference type="Pfam" id="PF00079">
    <property type="entry name" value="Serpin"/>
    <property type="match status" value="1"/>
</dbReference>
<dbReference type="SUPFAM" id="SSF56574">
    <property type="entry name" value="Serpins"/>
    <property type="match status" value="1"/>
</dbReference>
<comment type="caution">
    <text evidence="3">The sequence shown here is derived from an EMBL/GenBank/DDBJ whole genome shotgun (WGS) entry which is preliminary data.</text>
</comment>
<dbReference type="PANTHER" id="PTHR11461">
    <property type="entry name" value="SERINE PROTEASE INHIBITOR, SERPIN"/>
    <property type="match status" value="1"/>
</dbReference>
<dbReference type="EMBL" id="JACXAE010000048">
    <property type="protein sequence ID" value="MBD2772941.1"/>
    <property type="molecule type" value="Genomic_DNA"/>
</dbReference>
<feature type="domain" description="Serpin" evidence="2">
    <location>
        <begin position="66"/>
        <end position="422"/>
    </location>
</feature>
<gene>
    <name evidence="3" type="ORF">ICL16_12870</name>
</gene>
<dbReference type="CDD" id="cd19588">
    <property type="entry name" value="serpin_miropin-like"/>
    <property type="match status" value="1"/>
</dbReference>
<accession>A0A8J6XL89</accession>
<dbReference type="Gene3D" id="2.30.39.10">
    <property type="entry name" value="Alpha-1-antitrypsin, domain 1"/>
    <property type="match status" value="1"/>
</dbReference>
<evidence type="ECO:0000259" key="2">
    <source>
        <dbReference type="SMART" id="SM00093"/>
    </source>
</evidence>
<protein>
    <submittedName>
        <fullName evidence="3">Serpin family protein</fullName>
    </submittedName>
</protein>